<evidence type="ECO:0000256" key="3">
    <source>
        <dbReference type="ARBA" id="ARBA00022833"/>
    </source>
</evidence>
<dbReference type="AlphaFoldDB" id="A0AAD9KLG1"/>
<comment type="caution">
    <text evidence="9">The sequence shown here is derived from an EMBL/GenBank/DDBJ whole genome shotgun (WGS) entry which is preliminary data.</text>
</comment>
<name>A0AAD9KLG1_RIDPI</name>
<proteinExistence type="predicted"/>
<evidence type="ECO:0000313" key="9">
    <source>
        <dbReference type="EMBL" id="KAK2173517.1"/>
    </source>
</evidence>
<dbReference type="GO" id="GO:0003677">
    <property type="term" value="F:DNA binding"/>
    <property type="evidence" value="ECO:0007669"/>
    <property type="project" value="UniProtKB-KW"/>
</dbReference>
<evidence type="ECO:0000256" key="1">
    <source>
        <dbReference type="ARBA" id="ARBA00022723"/>
    </source>
</evidence>
<keyword evidence="4" id="KW-0805">Transcription regulation</keyword>
<evidence type="ECO:0000259" key="8">
    <source>
        <dbReference type="PROSITE" id="PS51843"/>
    </source>
</evidence>
<reference evidence="9" key="1">
    <citation type="journal article" date="2023" name="Mol. Biol. Evol.">
        <title>Third-Generation Sequencing Reveals the Adaptive Role of the Epigenome in Three Deep-Sea Polychaetes.</title>
        <authorList>
            <person name="Perez M."/>
            <person name="Aroh O."/>
            <person name="Sun Y."/>
            <person name="Lan Y."/>
            <person name="Juniper S.K."/>
            <person name="Young C.R."/>
            <person name="Angers B."/>
            <person name="Qian P.Y."/>
        </authorList>
    </citation>
    <scope>NUCLEOTIDE SEQUENCE</scope>
    <source>
        <strain evidence="9">R07B-5</strain>
    </source>
</reference>
<dbReference type="PROSITE" id="PS51843">
    <property type="entry name" value="NR_LBD"/>
    <property type="match status" value="1"/>
</dbReference>
<keyword evidence="6" id="KW-0804">Transcription</keyword>
<protein>
    <recommendedName>
        <fullName evidence="8">NR LBD domain-containing protein</fullName>
    </recommendedName>
</protein>
<keyword evidence="1" id="KW-0479">Metal-binding</keyword>
<sequence length="147" mass="17190">MSHNAFNHQHGLFTFFWGETMDVEKLSTLHSMEFIEALLTVSAHIQKLELSQTETIILSCIPLFFTDRCKLKCPEKAEEGQRLMLETFSYLLGKMHPEDPMRLAQCLLLFPELRSCSILFSKEEENFTVTWNDKVNFPPLLYELWSP</sequence>
<dbReference type="EMBL" id="JAODUO010000869">
    <property type="protein sequence ID" value="KAK2173517.1"/>
    <property type="molecule type" value="Genomic_DNA"/>
</dbReference>
<evidence type="ECO:0000256" key="7">
    <source>
        <dbReference type="ARBA" id="ARBA00023170"/>
    </source>
</evidence>
<dbReference type="Proteomes" id="UP001209878">
    <property type="component" value="Unassembled WGS sequence"/>
</dbReference>
<dbReference type="Gene3D" id="1.10.565.10">
    <property type="entry name" value="Retinoid X Receptor"/>
    <property type="match status" value="1"/>
</dbReference>
<keyword evidence="3" id="KW-0862">Zinc</keyword>
<feature type="domain" description="NR LBD" evidence="8">
    <location>
        <begin position="1"/>
        <end position="146"/>
    </location>
</feature>
<dbReference type="SUPFAM" id="SSF48508">
    <property type="entry name" value="Nuclear receptor ligand-binding domain"/>
    <property type="match status" value="1"/>
</dbReference>
<keyword evidence="2" id="KW-0863">Zinc-finger</keyword>
<evidence type="ECO:0000256" key="5">
    <source>
        <dbReference type="ARBA" id="ARBA00023125"/>
    </source>
</evidence>
<keyword evidence="5" id="KW-0238">DNA-binding</keyword>
<organism evidence="9 10">
    <name type="scientific">Ridgeia piscesae</name>
    <name type="common">Tubeworm</name>
    <dbReference type="NCBI Taxonomy" id="27915"/>
    <lineage>
        <taxon>Eukaryota</taxon>
        <taxon>Metazoa</taxon>
        <taxon>Spiralia</taxon>
        <taxon>Lophotrochozoa</taxon>
        <taxon>Annelida</taxon>
        <taxon>Polychaeta</taxon>
        <taxon>Sedentaria</taxon>
        <taxon>Canalipalpata</taxon>
        <taxon>Sabellida</taxon>
        <taxon>Siboglinidae</taxon>
        <taxon>Ridgeia</taxon>
    </lineage>
</organism>
<evidence type="ECO:0000313" key="10">
    <source>
        <dbReference type="Proteomes" id="UP001209878"/>
    </source>
</evidence>
<evidence type="ECO:0000256" key="4">
    <source>
        <dbReference type="ARBA" id="ARBA00023015"/>
    </source>
</evidence>
<gene>
    <name evidence="9" type="ORF">NP493_870g02075</name>
</gene>
<dbReference type="Pfam" id="PF00104">
    <property type="entry name" value="Hormone_recep"/>
    <property type="match status" value="1"/>
</dbReference>
<evidence type="ECO:0000256" key="2">
    <source>
        <dbReference type="ARBA" id="ARBA00022771"/>
    </source>
</evidence>
<keyword evidence="7" id="KW-0675">Receptor</keyword>
<dbReference type="GO" id="GO:0008270">
    <property type="term" value="F:zinc ion binding"/>
    <property type="evidence" value="ECO:0007669"/>
    <property type="project" value="UniProtKB-KW"/>
</dbReference>
<dbReference type="InterPro" id="IPR000536">
    <property type="entry name" value="Nucl_hrmn_rcpt_lig-bd"/>
</dbReference>
<evidence type="ECO:0000256" key="6">
    <source>
        <dbReference type="ARBA" id="ARBA00023163"/>
    </source>
</evidence>
<accession>A0AAD9KLG1</accession>
<dbReference type="PANTHER" id="PTHR24082:SF506">
    <property type="entry name" value="NR LBD DOMAIN-CONTAINING PROTEIN"/>
    <property type="match status" value="1"/>
</dbReference>
<dbReference type="InterPro" id="IPR050234">
    <property type="entry name" value="Nuclear_hormone_rcpt_NR1"/>
</dbReference>
<dbReference type="PANTHER" id="PTHR24082">
    <property type="entry name" value="NUCLEAR HORMONE RECEPTOR"/>
    <property type="match status" value="1"/>
</dbReference>
<dbReference type="InterPro" id="IPR035500">
    <property type="entry name" value="NHR-like_dom_sf"/>
</dbReference>
<keyword evidence="10" id="KW-1185">Reference proteome</keyword>